<dbReference type="VEuPathDB" id="VectorBase:ACHR008759"/>
<protein>
    <recommendedName>
        <fullName evidence="9">HMG box domain-containing protein</fullName>
    </recommendedName>
</protein>
<evidence type="ECO:0000256" key="3">
    <source>
        <dbReference type="ARBA" id="ARBA00023125"/>
    </source>
</evidence>
<sequence length="597" mass="62745">MCCCTCTCGSPSLKDEAKQPFVEQAEKLRLAHKSQHPYYKYQPRRKKSKRCVGVGAKSGKCCEVHYAELNGLASPPSMEDGGSSGESGQYTQPGGQRPATSGGMSRAIQKQHAPKTASTRVRTNARTTGTGEPPMVGSAAPPTATASSGYGELELAHERVTGFGAAATTYEAPLPVELYSTGGDGGEPTGTALTTADCHFLEDSQPQSMEVVDAPQQQQQQQQQQSSSTTNEATVSSQLQSQHSPYGSRDWTIAMTIPTVVGNESRESSSTIEGATGGAYGLHGNRTLSSSCMAPASSNVLSGYAYSSYATSYMPTTPEYHSPQQQNFQPGGGGFDEASLACYNQHPAVHRYTAAAREVGDGPFAQYVAQNLHQHQGQPTGAIEQDARQQSGDSPELEEVKTILPVRIPSITLHHATPQHNAVSAVAIVTTTEASLAERTRGAVQLLMPSLSYVSGGAGGGGGAAAVAAAAAAAAGADVSGYGRHGAAIHSNRMHGASNAALFNYAISETGGGGQQYMQSAMGHLAYGRQSRMDVQQQQQQHQLHQLDLPEQVAQHHQNYHSQQPQDPYQYGSSPPAATNIGQGGRIPTSSGEGQFY</sequence>
<dbReference type="GO" id="GO:0000978">
    <property type="term" value="F:RNA polymerase II cis-regulatory region sequence-specific DNA binding"/>
    <property type="evidence" value="ECO:0007669"/>
    <property type="project" value="TreeGrafter"/>
</dbReference>
<keyword evidence="8" id="KW-1185">Reference proteome</keyword>
<evidence type="ECO:0000256" key="1">
    <source>
        <dbReference type="ARBA" id="ARBA00004123"/>
    </source>
</evidence>
<dbReference type="InterPro" id="IPR050917">
    <property type="entry name" value="SOX_TF"/>
</dbReference>
<dbReference type="AlphaFoldDB" id="A0A182KDC2"/>
<feature type="compositionally biased region" description="Polar residues" evidence="6">
    <location>
        <begin position="588"/>
        <end position="597"/>
    </location>
</feature>
<dbReference type="SUPFAM" id="SSF47095">
    <property type="entry name" value="HMG-box"/>
    <property type="match status" value="1"/>
</dbReference>
<dbReference type="PANTHER" id="PTHR45803">
    <property type="entry name" value="SOX100B"/>
    <property type="match status" value="1"/>
</dbReference>
<feature type="region of interest" description="Disordered" evidence="6">
    <location>
        <begin position="374"/>
        <end position="395"/>
    </location>
</feature>
<evidence type="ECO:0000256" key="6">
    <source>
        <dbReference type="SAM" id="MobiDB-lite"/>
    </source>
</evidence>
<feature type="compositionally biased region" description="Low complexity" evidence="6">
    <location>
        <begin position="216"/>
        <end position="228"/>
    </location>
</feature>
<dbReference type="STRING" id="43041.A0A182KDC2"/>
<evidence type="ECO:0000256" key="5">
    <source>
        <dbReference type="ARBA" id="ARBA00023242"/>
    </source>
</evidence>
<feature type="compositionally biased region" description="Polar residues" evidence="6">
    <location>
        <begin position="89"/>
        <end position="103"/>
    </location>
</feature>
<dbReference type="InterPro" id="IPR036910">
    <property type="entry name" value="HMG_box_dom_sf"/>
</dbReference>
<dbReference type="GO" id="GO:0000981">
    <property type="term" value="F:DNA-binding transcription factor activity, RNA polymerase II-specific"/>
    <property type="evidence" value="ECO:0007669"/>
    <property type="project" value="TreeGrafter"/>
</dbReference>
<dbReference type="PANTHER" id="PTHR45803:SF5">
    <property type="entry name" value="SOX100B"/>
    <property type="match status" value="1"/>
</dbReference>
<feature type="compositionally biased region" description="Polar residues" evidence="6">
    <location>
        <begin position="555"/>
        <end position="581"/>
    </location>
</feature>
<dbReference type="Proteomes" id="UP000075881">
    <property type="component" value="Unassembled WGS sequence"/>
</dbReference>
<keyword evidence="2" id="KW-0805">Transcription regulation</keyword>
<comment type="subcellular location">
    <subcellularLocation>
        <location evidence="1">Nucleus</location>
    </subcellularLocation>
</comment>
<feature type="region of interest" description="Disordered" evidence="6">
    <location>
        <begin position="73"/>
        <end position="147"/>
    </location>
</feature>
<feature type="compositionally biased region" description="Polar residues" evidence="6">
    <location>
        <begin position="229"/>
        <end position="245"/>
    </location>
</feature>
<evidence type="ECO:0000313" key="7">
    <source>
        <dbReference type="EnsemblMetazoa" id="ACHR008759-PA"/>
    </source>
</evidence>
<evidence type="ECO:0000256" key="4">
    <source>
        <dbReference type="ARBA" id="ARBA00023163"/>
    </source>
</evidence>
<feature type="region of interest" description="Disordered" evidence="6">
    <location>
        <begin position="553"/>
        <end position="597"/>
    </location>
</feature>
<reference evidence="8" key="1">
    <citation type="submission" date="2013-03" db="EMBL/GenBank/DDBJ databases">
        <title>The Genome Sequence of Anopheles christyi ACHKN1017.</title>
        <authorList>
            <consortium name="The Broad Institute Genomics Platform"/>
            <person name="Neafsey D.E."/>
            <person name="Besansky N."/>
            <person name="Walker B."/>
            <person name="Young S.K."/>
            <person name="Zeng Q."/>
            <person name="Gargeya S."/>
            <person name="Fitzgerald M."/>
            <person name="Haas B."/>
            <person name="Abouelleil A."/>
            <person name="Allen A.W."/>
            <person name="Alvarado L."/>
            <person name="Arachchi H.M."/>
            <person name="Berlin A.M."/>
            <person name="Chapman S.B."/>
            <person name="Gainer-Dewar J."/>
            <person name="Goldberg J."/>
            <person name="Griggs A."/>
            <person name="Gujja S."/>
            <person name="Hansen M."/>
            <person name="Howarth C."/>
            <person name="Imamovic A."/>
            <person name="Ireland A."/>
            <person name="Larimer J."/>
            <person name="McCowan C."/>
            <person name="Murphy C."/>
            <person name="Pearson M."/>
            <person name="Poon T.W."/>
            <person name="Priest M."/>
            <person name="Roberts A."/>
            <person name="Saif S."/>
            <person name="Shea T."/>
            <person name="Sisk P."/>
            <person name="Sykes S."/>
            <person name="Wortman J."/>
            <person name="Nusbaum C."/>
            <person name="Birren B."/>
        </authorList>
    </citation>
    <scope>NUCLEOTIDE SEQUENCE [LARGE SCALE GENOMIC DNA]</scope>
    <source>
        <strain evidence="8">ACHKN1017</strain>
    </source>
</reference>
<reference evidence="7" key="2">
    <citation type="submission" date="2020-05" db="UniProtKB">
        <authorList>
            <consortium name="EnsemblMetazoa"/>
        </authorList>
    </citation>
    <scope>IDENTIFICATION</scope>
    <source>
        <strain evidence="7">ACHKN1017</strain>
    </source>
</reference>
<name>A0A182KDC2_9DIPT</name>
<evidence type="ECO:0000256" key="2">
    <source>
        <dbReference type="ARBA" id="ARBA00023015"/>
    </source>
</evidence>
<feature type="region of interest" description="Disordered" evidence="6">
    <location>
        <begin position="207"/>
        <end position="251"/>
    </location>
</feature>
<dbReference type="EnsemblMetazoa" id="ACHR008759-RA">
    <property type="protein sequence ID" value="ACHR008759-PA"/>
    <property type="gene ID" value="ACHR008759"/>
</dbReference>
<keyword evidence="5" id="KW-0539">Nucleus</keyword>
<evidence type="ECO:0000313" key="8">
    <source>
        <dbReference type="Proteomes" id="UP000075881"/>
    </source>
</evidence>
<feature type="compositionally biased region" description="Low complexity" evidence="6">
    <location>
        <begin position="138"/>
        <end position="147"/>
    </location>
</feature>
<keyword evidence="3" id="KW-0238">DNA-binding</keyword>
<accession>A0A182KDC2</accession>
<evidence type="ECO:0008006" key="9">
    <source>
        <dbReference type="Google" id="ProtNLM"/>
    </source>
</evidence>
<organism evidence="7 8">
    <name type="scientific">Anopheles christyi</name>
    <dbReference type="NCBI Taxonomy" id="43041"/>
    <lineage>
        <taxon>Eukaryota</taxon>
        <taxon>Metazoa</taxon>
        <taxon>Ecdysozoa</taxon>
        <taxon>Arthropoda</taxon>
        <taxon>Hexapoda</taxon>
        <taxon>Insecta</taxon>
        <taxon>Pterygota</taxon>
        <taxon>Neoptera</taxon>
        <taxon>Endopterygota</taxon>
        <taxon>Diptera</taxon>
        <taxon>Nematocera</taxon>
        <taxon>Culicoidea</taxon>
        <taxon>Culicidae</taxon>
        <taxon>Anophelinae</taxon>
        <taxon>Anopheles</taxon>
    </lineage>
</organism>
<feature type="compositionally biased region" description="Polar residues" evidence="6">
    <location>
        <begin position="116"/>
        <end position="130"/>
    </location>
</feature>
<dbReference type="GO" id="GO:0005634">
    <property type="term" value="C:nucleus"/>
    <property type="evidence" value="ECO:0007669"/>
    <property type="project" value="UniProtKB-SubCell"/>
</dbReference>
<dbReference type="Gene3D" id="1.10.30.10">
    <property type="entry name" value="High mobility group box domain"/>
    <property type="match status" value="1"/>
</dbReference>
<keyword evidence="4" id="KW-0804">Transcription</keyword>
<proteinExistence type="predicted"/>